<protein>
    <recommendedName>
        <fullName evidence="4">Uncharacterized AAA domain-containing protein ycf46</fullName>
    </recommendedName>
</protein>
<dbReference type="Gene3D" id="1.10.8.60">
    <property type="match status" value="1"/>
</dbReference>
<proteinExistence type="inferred from homology"/>
<feature type="region of interest" description="Disordered" evidence="5">
    <location>
        <begin position="496"/>
        <end position="525"/>
    </location>
</feature>
<dbReference type="CDD" id="cd19507">
    <property type="entry name" value="RecA-like_Ycf46-like"/>
    <property type="match status" value="1"/>
</dbReference>
<dbReference type="Pfam" id="PF17862">
    <property type="entry name" value="AAA_lid_3"/>
    <property type="match status" value="1"/>
</dbReference>
<dbReference type="SMART" id="SM00382">
    <property type="entry name" value="AAA"/>
    <property type="match status" value="1"/>
</dbReference>
<dbReference type="PANTHER" id="PTHR42960">
    <property type="entry name" value="YCF46 PROTEIN"/>
    <property type="match status" value="1"/>
</dbReference>
<dbReference type="GO" id="GO:0005524">
    <property type="term" value="F:ATP binding"/>
    <property type="evidence" value="ECO:0007669"/>
    <property type="project" value="UniProtKB-KW"/>
</dbReference>
<keyword evidence="2" id="KW-0067">ATP-binding</keyword>
<sequence length="525" mass="59476">MSFEEEFKINIKANIPVFQICTYEWERLHHICISTAKAEKKSFIVWTSIGGAKKWNFEDKKFESLDGNCDPADILDWFKSEDQSELILLLEDFHPYLNEESGNATILRRIRECTRINSDLKKTLVIQTLSFYSPKDLEKEVPILELPLPNADDLGKILDVVVEGLDYDNRPRVDSKERDEIINASIGLSCTEAEWTYRKIIAEKGRLLNTEIKKIVEAKESIIKKSGILEYFHPDSDLENIGGLNHLKNWLQNRGKAFSSDAKKYGLPTPKGVLLLGIPGCGKSLTAKTIANEWNLPLLKFDLGKVFAGVVGESESNIRKALSLAEAIAPSILWIDEIEKGLSGIGSYGDSGTSSRVFGTLLTWMQEKKSEVFVIATANNIEQIPVELLRKGRFDEIFFVDLPNMEERKDIFKIHIHKKHRDIKSFNLHDLAEASVGFSGAEIAEAVNEALFIAYNDNRELSQADIKKALSETWPLSRTMQESITKLRKWAQARTKLASDPNTESIKEDENIPKLSQERRNIFGD</sequence>
<dbReference type="InterPro" id="IPR003959">
    <property type="entry name" value="ATPase_AAA_core"/>
</dbReference>
<dbReference type="Pfam" id="PF00004">
    <property type="entry name" value="AAA"/>
    <property type="match status" value="1"/>
</dbReference>
<keyword evidence="8" id="KW-1185">Reference proteome</keyword>
<evidence type="ECO:0000256" key="2">
    <source>
        <dbReference type="ARBA" id="ARBA00022840"/>
    </source>
</evidence>
<dbReference type="GO" id="GO:0016887">
    <property type="term" value="F:ATP hydrolysis activity"/>
    <property type="evidence" value="ECO:0007669"/>
    <property type="project" value="InterPro"/>
</dbReference>
<dbReference type="Proteomes" id="UP000184275">
    <property type="component" value="Unassembled WGS sequence"/>
</dbReference>
<evidence type="ECO:0000313" key="7">
    <source>
        <dbReference type="EMBL" id="SHK45230.1"/>
    </source>
</evidence>
<keyword evidence="1" id="KW-0547">Nucleotide-binding</keyword>
<dbReference type="EMBL" id="FRAW01000006">
    <property type="protein sequence ID" value="SHK45230.1"/>
    <property type="molecule type" value="Genomic_DNA"/>
</dbReference>
<dbReference type="Gene3D" id="3.40.50.300">
    <property type="entry name" value="P-loop containing nucleotide triphosphate hydrolases"/>
    <property type="match status" value="1"/>
</dbReference>
<evidence type="ECO:0000256" key="5">
    <source>
        <dbReference type="SAM" id="MobiDB-lite"/>
    </source>
</evidence>
<dbReference type="PANTHER" id="PTHR42960:SF1">
    <property type="entry name" value="YCF46 PROTEIN"/>
    <property type="match status" value="1"/>
</dbReference>
<comment type="similarity">
    <text evidence="3">Belongs to the AAA ATPase family. Highly divergent.</text>
</comment>
<accession>A0A1M6SKQ0</accession>
<reference evidence="8" key="1">
    <citation type="submission" date="2016-11" db="EMBL/GenBank/DDBJ databases">
        <authorList>
            <person name="Varghese N."/>
            <person name="Submissions S."/>
        </authorList>
    </citation>
    <scope>NUCLEOTIDE SEQUENCE [LARGE SCALE GENOMIC DNA]</scope>
    <source>
        <strain evidence="8">UWOS</strain>
    </source>
</reference>
<evidence type="ECO:0000256" key="4">
    <source>
        <dbReference type="ARBA" id="ARBA00040480"/>
    </source>
</evidence>
<evidence type="ECO:0000256" key="3">
    <source>
        <dbReference type="ARBA" id="ARBA00038088"/>
    </source>
</evidence>
<dbReference type="AlphaFoldDB" id="A0A1M6SKQ0"/>
<name>A0A1M6SKQ0_9BACT</name>
<feature type="compositionally biased region" description="Basic and acidic residues" evidence="5">
    <location>
        <begin position="505"/>
        <end position="525"/>
    </location>
</feature>
<feature type="domain" description="AAA+ ATPase" evidence="6">
    <location>
        <begin position="269"/>
        <end position="404"/>
    </location>
</feature>
<dbReference type="InterPro" id="IPR027417">
    <property type="entry name" value="P-loop_NTPase"/>
</dbReference>
<evidence type="ECO:0000313" key="8">
    <source>
        <dbReference type="Proteomes" id="UP000184275"/>
    </source>
</evidence>
<evidence type="ECO:0000259" key="6">
    <source>
        <dbReference type="SMART" id="SM00382"/>
    </source>
</evidence>
<dbReference type="InterPro" id="IPR041569">
    <property type="entry name" value="AAA_lid_3"/>
</dbReference>
<gene>
    <name evidence="7" type="ORF">SAMN05720469_10690</name>
</gene>
<organism evidence="7 8">
    <name type="scientific">Fibrobacter intestinalis</name>
    <dbReference type="NCBI Taxonomy" id="28122"/>
    <lineage>
        <taxon>Bacteria</taxon>
        <taxon>Pseudomonadati</taxon>
        <taxon>Fibrobacterota</taxon>
        <taxon>Fibrobacteria</taxon>
        <taxon>Fibrobacterales</taxon>
        <taxon>Fibrobacteraceae</taxon>
        <taxon>Fibrobacter</taxon>
    </lineage>
</organism>
<dbReference type="SUPFAM" id="SSF52540">
    <property type="entry name" value="P-loop containing nucleoside triphosphate hydrolases"/>
    <property type="match status" value="1"/>
</dbReference>
<dbReference type="RefSeq" id="WP_073303118.1">
    <property type="nucleotide sequence ID" value="NZ_FRAW01000006.1"/>
</dbReference>
<dbReference type="InterPro" id="IPR003593">
    <property type="entry name" value="AAA+_ATPase"/>
</dbReference>
<dbReference type="InterPro" id="IPR052381">
    <property type="entry name" value="AAA_domain_protein"/>
</dbReference>
<evidence type="ECO:0000256" key="1">
    <source>
        <dbReference type="ARBA" id="ARBA00022741"/>
    </source>
</evidence>